<proteinExistence type="predicted"/>
<keyword evidence="1" id="KW-0812">Transmembrane</keyword>
<evidence type="ECO:0000313" key="2">
    <source>
        <dbReference type="EMBL" id="KAF6374258.1"/>
    </source>
</evidence>
<reference evidence="2 3" key="1">
    <citation type="journal article" date="2020" name="Nature">
        <title>Six reference-quality genomes reveal evolution of bat adaptations.</title>
        <authorList>
            <person name="Jebb D."/>
            <person name="Huang Z."/>
            <person name="Pippel M."/>
            <person name="Hughes G.M."/>
            <person name="Lavrichenko K."/>
            <person name="Devanna P."/>
            <person name="Winkler S."/>
            <person name="Jermiin L.S."/>
            <person name="Skirmuntt E.C."/>
            <person name="Katzourakis A."/>
            <person name="Burkitt-Gray L."/>
            <person name="Ray D.A."/>
            <person name="Sullivan K.A.M."/>
            <person name="Roscito J.G."/>
            <person name="Kirilenko B.M."/>
            <person name="Davalos L.M."/>
            <person name="Corthals A.P."/>
            <person name="Power M.L."/>
            <person name="Jones G."/>
            <person name="Ransome R.D."/>
            <person name="Dechmann D.K.N."/>
            <person name="Locatelli A.G."/>
            <person name="Puechmaille S.J."/>
            <person name="Fedrigo O."/>
            <person name="Jarvis E.D."/>
            <person name="Hiller M."/>
            <person name="Vernes S.C."/>
            <person name="Myers E.W."/>
            <person name="Teeling E.C."/>
        </authorList>
    </citation>
    <scope>NUCLEOTIDE SEQUENCE [LARGE SCALE GENOMIC DNA]</scope>
    <source>
        <strain evidence="2">MPipKuh1</strain>
        <tissue evidence="2">Flight muscle</tissue>
    </source>
</reference>
<gene>
    <name evidence="2" type="ORF">mPipKuh1_009481</name>
</gene>
<organism evidence="2 3">
    <name type="scientific">Pipistrellus kuhlii</name>
    <name type="common">Kuhl's pipistrelle</name>
    <dbReference type="NCBI Taxonomy" id="59472"/>
    <lineage>
        <taxon>Eukaryota</taxon>
        <taxon>Metazoa</taxon>
        <taxon>Chordata</taxon>
        <taxon>Craniata</taxon>
        <taxon>Vertebrata</taxon>
        <taxon>Euteleostomi</taxon>
        <taxon>Mammalia</taxon>
        <taxon>Eutheria</taxon>
        <taxon>Laurasiatheria</taxon>
        <taxon>Chiroptera</taxon>
        <taxon>Yangochiroptera</taxon>
        <taxon>Vespertilionidae</taxon>
        <taxon>Pipistrellus</taxon>
    </lineage>
</organism>
<feature type="transmembrane region" description="Helical" evidence="1">
    <location>
        <begin position="60"/>
        <end position="79"/>
    </location>
</feature>
<sequence length="135" mass="15917">MVPHRSRRLCSFFSNLFLRLNNFHCSIFNFADLLFCLLTKSLNLSTKFFITVIVLFRSRICIWLLFMFPISSLTFFLFMHSFLDFFHIFLSALNIFKRVVLKLLCNISAIRSFSPVVFIDFPPLNGPYFISLHAL</sequence>
<keyword evidence="3" id="KW-1185">Reference proteome</keyword>
<comment type="caution">
    <text evidence="2">The sequence shown here is derived from an EMBL/GenBank/DDBJ whole genome shotgun (WGS) entry which is preliminary data.</text>
</comment>
<evidence type="ECO:0000313" key="3">
    <source>
        <dbReference type="Proteomes" id="UP000558488"/>
    </source>
</evidence>
<evidence type="ECO:0000256" key="1">
    <source>
        <dbReference type="SAM" id="Phobius"/>
    </source>
</evidence>
<accession>A0A7J7ZJK1</accession>
<dbReference type="Proteomes" id="UP000558488">
    <property type="component" value="Unassembled WGS sequence"/>
</dbReference>
<protein>
    <submittedName>
        <fullName evidence="2">Uncharacterized protein</fullName>
    </submittedName>
</protein>
<name>A0A7J7ZJK1_PIPKU</name>
<keyword evidence="1" id="KW-0472">Membrane</keyword>
<keyword evidence="1" id="KW-1133">Transmembrane helix</keyword>
<dbReference type="EMBL" id="JACAGB010000003">
    <property type="protein sequence ID" value="KAF6374258.1"/>
    <property type="molecule type" value="Genomic_DNA"/>
</dbReference>
<dbReference type="AlphaFoldDB" id="A0A7J7ZJK1"/>